<organism evidence="2 3">
    <name type="scientific">Mycetomoellerius zeteki</name>
    <dbReference type="NCBI Taxonomy" id="64791"/>
    <lineage>
        <taxon>Eukaryota</taxon>
        <taxon>Metazoa</taxon>
        <taxon>Ecdysozoa</taxon>
        <taxon>Arthropoda</taxon>
        <taxon>Hexapoda</taxon>
        <taxon>Insecta</taxon>
        <taxon>Pterygota</taxon>
        <taxon>Neoptera</taxon>
        <taxon>Endopterygota</taxon>
        <taxon>Hymenoptera</taxon>
        <taxon>Apocrita</taxon>
        <taxon>Aculeata</taxon>
        <taxon>Formicoidea</taxon>
        <taxon>Formicidae</taxon>
        <taxon>Myrmicinae</taxon>
        <taxon>Mycetomoellerius</taxon>
    </lineage>
</organism>
<feature type="region of interest" description="Disordered" evidence="1">
    <location>
        <begin position="52"/>
        <end position="93"/>
    </location>
</feature>
<evidence type="ECO:0000256" key="1">
    <source>
        <dbReference type="SAM" id="MobiDB-lite"/>
    </source>
</evidence>
<proteinExistence type="predicted"/>
<name>A0A151XIA2_9HYME</name>
<keyword evidence="3" id="KW-1185">Reference proteome</keyword>
<dbReference type="Proteomes" id="UP000075809">
    <property type="component" value="Unassembled WGS sequence"/>
</dbReference>
<dbReference type="EMBL" id="KQ982080">
    <property type="protein sequence ID" value="KYQ60143.1"/>
    <property type="molecule type" value="Genomic_DNA"/>
</dbReference>
<feature type="compositionally biased region" description="Basic and acidic residues" evidence="1">
    <location>
        <begin position="55"/>
        <end position="83"/>
    </location>
</feature>
<protein>
    <submittedName>
        <fullName evidence="2">Uncharacterized protein</fullName>
    </submittedName>
</protein>
<reference evidence="2 3" key="1">
    <citation type="submission" date="2015-09" db="EMBL/GenBank/DDBJ databases">
        <title>Trachymyrmex zeteki WGS genome.</title>
        <authorList>
            <person name="Nygaard S."/>
            <person name="Hu H."/>
            <person name="Boomsma J."/>
            <person name="Zhang G."/>
        </authorList>
    </citation>
    <scope>NUCLEOTIDE SEQUENCE [LARGE SCALE GENOMIC DNA]</scope>
    <source>
        <strain evidence="2">Tzet28-1</strain>
        <tissue evidence="2">Whole body</tissue>
    </source>
</reference>
<gene>
    <name evidence="2" type="ORF">ALC60_00549</name>
</gene>
<sequence>MPSHSLLLHSRSFRPLRNTFRSIDFAVDTQAKKRNAAAETRSRNKRVVRIVRGTGQRERTTKEEGCETDGDRKCERQRGDAGDRVQLPTYLRG</sequence>
<evidence type="ECO:0000313" key="3">
    <source>
        <dbReference type="Proteomes" id="UP000075809"/>
    </source>
</evidence>
<dbReference type="AlphaFoldDB" id="A0A151XIA2"/>
<evidence type="ECO:0000313" key="2">
    <source>
        <dbReference type="EMBL" id="KYQ60143.1"/>
    </source>
</evidence>
<accession>A0A151XIA2</accession>